<evidence type="ECO:0000313" key="1">
    <source>
        <dbReference type="EMBL" id="VVJ21787.1"/>
    </source>
</evidence>
<gene>
    <name evidence="1" type="ORF">AA23TX_06804</name>
</gene>
<proteinExistence type="predicted"/>
<dbReference type="RefSeq" id="WP_155546658.1">
    <property type="nucleotide sequence ID" value="NZ_CABVGP010000002.1"/>
</dbReference>
<sequence length="56" mass="6039">MTSVQPATHPLLTREFTRRAADAWVRAADAGVIDAAELVWLLNHLAAESARPEANG</sequence>
<protein>
    <submittedName>
        <fullName evidence="1">Uncharacterized protein</fullName>
    </submittedName>
</protein>
<reference evidence="1 2" key="1">
    <citation type="submission" date="2019-09" db="EMBL/GenBank/DDBJ databases">
        <authorList>
            <person name="Leyn A S."/>
        </authorList>
    </citation>
    <scope>NUCLEOTIDE SEQUENCE [LARGE SCALE GENOMIC DNA]</scope>
    <source>
        <strain evidence="1">AA231_1</strain>
    </source>
</reference>
<dbReference type="Proteomes" id="UP000399805">
    <property type="component" value="Unassembled WGS sequence"/>
</dbReference>
<accession>A0A6I8LYZ9</accession>
<evidence type="ECO:0000313" key="2">
    <source>
        <dbReference type="Proteomes" id="UP000399805"/>
    </source>
</evidence>
<name>A0A6I8LYZ9_9PSEU</name>
<dbReference type="AlphaFoldDB" id="A0A6I8LYZ9"/>
<keyword evidence="2" id="KW-1185">Reference proteome</keyword>
<dbReference type="EMBL" id="CABVGP010000002">
    <property type="protein sequence ID" value="VVJ21787.1"/>
    <property type="molecule type" value="Genomic_DNA"/>
</dbReference>
<organism evidence="1 2">
    <name type="scientific">Amycolatopsis camponoti</name>
    <dbReference type="NCBI Taxonomy" id="2606593"/>
    <lineage>
        <taxon>Bacteria</taxon>
        <taxon>Bacillati</taxon>
        <taxon>Actinomycetota</taxon>
        <taxon>Actinomycetes</taxon>
        <taxon>Pseudonocardiales</taxon>
        <taxon>Pseudonocardiaceae</taxon>
        <taxon>Amycolatopsis</taxon>
    </lineage>
</organism>